<dbReference type="AlphaFoldDB" id="A0A2W1JLF8"/>
<evidence type="ECO:0000256" key="1">
    <source>
        <dbReference type="SAM" id="Coils"/>
    </source>
</evidence>
<keyword evidence="1" id="KW-0175">Coiled coil</keyword>
<organism evidence="2 3">
    <name type="scientific">Acaryochloris thomasi RCC1774</name>
    <dbReference type="NCBI Taxonomy" id="1764569"/>
    <lineage>
        <taxon>Bacteria</taxon>
        <taxon>Bacillati</taxon>
        <taxon>Cyanobacteriota</taxon>
        <taxon>Cyanophyceae</taxon>
        <taxon>Acaryochloridales</taxon>
        <taxon>Acaryochloridaceae</taxon>
        <taxon>Acaryochloris</taxon>
        <taxon>Acaryochloris thomasi</taxon>
    </lineage>
</organism>
<dbReference type="Proteomes" id="UP000248857">
    <property type="component" value="Unassembled WGS sequence"/>
</dbReference>
<sequence length="89" mass="9683">MNSDLNSVQAEALKKAKEAEVIALLRAGEISSGRAANVLGISRLEMIERMGKLGIPLFDDSLELEELQQEVEQASALLERANAEILGEF</sequence>
<keyword evidence="3" id="KW-1185">Reference proteome</keyword>
<dbReference type="RefSeq" id="WP_233501481.1">
    <property type="nucleotide sequence ID" value="NZ_CAWNWM010000004.1"/>
</dbReference>
<protein>
    <recommendedName>
        <fullName evidence="4">Fis family transcriptional regulator</fullName>
    </recommendedName>
</protein>
<evidence type="ECO:0008006" key="4">
    <source>
        <dbReference type="Google" id="ProtNLM"/>
    </source>
</evidence>
<feature type="coiled-coil region" evidence="1">
    <location>
        <begin position="57"/>
        <end position="84"/>
    </location>
</feature>
<dbReference type="Pfam" id="PF03683">
    <property type="entry name" value="UPF0175"/>
    <property type="match status" value="1"/>
</dbReference>
<proteinExistence type="predicted"/>
<reference evidence="2 3" key="1">
    <citation type="journal article" date="2018" name="Sci. Rep.">
        <title>A novel species of the marine cyanobacterium Acaryochloris with a unique pigment content and lifestyle.</title>
        <authorList>
            <person name="Partensky F."/>
            <person name="Six C."/>
            <person name="Ratin M."/>
            <person name="Garczarek L."/>
            <person name="Vaulot D."/>
            <person name="Probert I."/>
            <person name="Calteau A."/>
            <person name="Gourvil P."/>
            <person name="Marie D."/>
            <person name="Grebert T."/>
            <person name="Bouchier C."/>
            <person name="Le Panse S."/>
            <person name="Gachenot M."/>
            <person name="Rodriguez F."/>
            <person name="Garrido J.L."/>
        </authorList>
    </citation>
    <scope>NUCLEOTIDE SEQUENCE [LARGE SCALE GENOMIC DNA]</scope>
    <source>
        <strain evidence="2 3">RCC1774</strain>
    </source>
</reference>
<evidence type="ECO:0000313" key="3">
    <source>
        <dbReference type="Proteomes" id="UP000248857"/>
    </source>
</evidence>
<name>A0A2W1JLF8_9CYAN</name>
<comment type="caution">
    <text evidence="2">The sequence shown here is derived from an EMBL/GenBank/DDBJ whole genome shotgun (WGS) entry which is preliminary data.</text>
</comment>
<evidence type="ECO:0000313" key="2">
    <source>
        <dbReference type="EMBL" id="PZD74026.1"/>
    </source>
</evidence>
<dbReference type="EMBL" id="PQWO01000004">
    <property type="protein sequence ID" value="PZD74026.1"/>
    <property type="molecule type" value="Genomic_DNA"/>
</dbReference>
<dbReference type="InterPro" id="IPR005368">
    <property type="entry name" value="UPF0175"/>
</dbReference>
<accession>A0A2W1JLF8</accession>
<gene>
    <name evidence="2" type="ORF">C1752_01750</name>
</gene>